<sequence length="582" mass="65644">MGKRNSHQTPTQKAAEMRAKKVSNSENIGNKDEGPSLSTRPMRGATKKAYEEAVWLKTTSRKRAASTTTGQDKPKQPRMEQDIERARGAPAPSGIEGLKKDFKSKQKSHKTEIPDISKSDDNDYAESDSQRSFKSDEEAEQSTASEDDLYQLHENPTKLKATLGLERPHYRATSTKEVNNLYVNSSGNAMKHHSRSSSMASSNALSFGSGPAASDTPGLDSDLDVKPTVSRYRQTLESHELKKPSEQDKKKLKKHGRRQEKQEREKAIWRESRDNDLDDKITTVDKRAITTRQPVRSEEDWPVTARLHYSSNGKVNLTDQQAHIQDMLRSAIKSTHQHLAFEDAYPDLDKRRKMAPNTLLDCTDERPAFQAVRERIKQDAKFVRVLAAVAEARISKFRNGIRSAAQRHTISTFSLTKGCDEKIAELLENNRFIFPFDANGEPIKNKPFQNPAILSTIEDGFFGDESCVGIKFQDMFTSTLESAPDEHELPPAMMLLAAVAVCSVILSFSTEKVDKNFDSEYYAGRYRTLAMYLDGIYETSERKYHVLMSKTYQTVSGTEQRAFPGVDAKKILMHIDMDGMEE</sequence>
<name>A0ACB7ZU31_9AGAM</name>
<dbReference type="Proteomes" id="UP000790377">
    <property type="component" value="Unassembled WGS sequence"/>
</dbReference>
<organism evidence="1 2">
    <name type="scientific">Hygrophoropsis aurantiaca</name>
    <dbReference type="NCBI Taxonomy" id="72124"/>
    <lineage>
        <taxon>Eukaryota</taxon>
        <taxon>Fungi</taxon>
        <taxon>Dikarya</taxon>
        <taxon>Basidiomycota</taxon>
        <taxon>Agaricomycotina</taxon>
        <taxon>Agaricomycetes</taxon>
        <taxon>Agaricomycetidae</taxon>
        <taxon>Boletales</taxon>
        <taxon>Coniophorineae</taxon>
        <taxon>Hygrophoropsidaceae</taxon>
        <taxon>Hygrophoropsis</taxon>
    </lineage>
</organism>
<evidence type="ECO:0000313" key="1">
    <source>
        <dbReference type="EMBL" id="KAH7904362.1"/>
    </source>
</evidence>
<dbReference type="EMBL" id="MU268503">
    <property type="protein sequence ID" value="KAH7904362.1"/>
    <property type="molecule type" value="Genomic_DNA"/>
</dbReference>
<gene>
    <name evidence="1" type="ORF">BJ138DRAFT_1166645</name>
</gene>
<reference evidence="1" key="1">
    <citation type="journal article" date="2021" name="New Phytol.">
        <title>Evolutionary innovations through gain and loss of genes in the ectomycorrhizal Boletales.</title>
        <authorList>
            <person name="Wu G."/>
            <person name="Miyauchi S."/>
            <person name="Morin E."/>
            <person name="Kuo A."/>
            <person name="Drula E."/>
            <person name="Varga T."/>
            <person name="Kohler A."/>
            <person name="Feng B."/>
            <person name="Cao Y."/>
            <person name="Lipzen A."/>
            <person name="Daum C."/>
            <person name="Hundley H."/>
            <person name="Pangilinan J."/>
            <person name="Johnson J."/>
            <person name="Barry K."/>
            <person name="LaButti K."/>
            <person name="Ng V."/>
            <person name="Ahrendt S."/>
            <person name="Min B."/>
            <person name="Choi I.G."/>
            <person name="Park H."/>
            <person name="Plett J.M."/>
            <person name="Magnuson J."/>
            <person name="Spatafora J.W."/>
            <person name="Nagy L.G."/>
            <person name="Henrissat B."/>
            <person name="Grigoriev I.V."/>
            <person name="Yang Z.L."/>
            <person name="Xu J."/>
            <person name="Martin F.M."/>
        </authorList>
    </citation>
    <scope>NUCLEOTIDE SEQUENCE</scope>
    <source>
        <strain evidence="1">ATCC 28755</strain>
    </source>
</reference>
<keyword evidence="2" id="KW-1185">Reference proteome</keyword>
<comment type="caution">
    <text evidence="1">The sequence shown here is derived from an EMBL/GenBank/DDBJ whole genome shotgun (WGS) entry which is preliminary data.</text>
</comment>
<accession>A0ACB7ZU31</accession>
<proteinExistence type="predicted"/>
<evidence type="ECO:0000313" key="2">
    <source>
        <dbReference type="Proteomes" id="UP000790377"/>
    </source>
</evidence>
<protein>
    <submittedName>
        <fullName evidence="1">Uncharacterized protein</fullName>
    </submittedName>
</protein>